<dbReference type="InterPro" id="IPR021109">
    <property type="entry name" value="Peptidase_aspartic_dom_sf"/>
</dbReference>
<comment type="caution">
    <text evidence="5">The sequence shown here is derived from an EMBL/GenBank/DDBJ whole genome shotgun (WGS) entry which is preliminary data.</text>
</comment>
<evidence type="ECO:0000256" key="3">
    <source>
        <dbReference type="SAM" id="Phobius"/>
    </source>
</evidence>
<feature type="compositionally biased region" description="Polar residues" evidence="2">
    <location>
        <begin position="59"/>
        <end position="71"/>
    </location>
</feature>
<organism evidence="5 6">
    <name type="scientific">Necator americanus</name>
    <name type="common">Human hookworm</name>
    <dbReference type="NCBI Taxonomy" id="51031"/>
    <lineage>
        <taxon>Eukaryota</taxon>
        <taxon>Metazoa</taxon>
        <taxon>Ecdysozoa</taxon>
        <taxon>Nematoda</taxon>
        <taxon>Chromadorea</taxon>
        <taxon>Rhabditida</taxon>
        <taxon>Rhabditina</taxon>
        <taxon>Rhabditomorpha</taxon>
        <taxon>Strongyloidea</taxon>
        <taxon>Ancylostomatidae</taxon>
        <taxon>Bunostominae</taxon>
        <taxon>Necator</taxon>
    </lineage>
</organism>
<reference evidence="5 6" key="1">
    <citation type="submission" date="2023-08" db="EMBL/GenBank/DDBJ databases">
        <title>A Necator americanus chromosomal reference genome.</title>
        <authorList>
            <person name="Ilik V."/>
            <person name="Petrzelkova K.J."/>
            <person name="Pardy F."/>
            <person name="Fuh T."/>
            <person name="Niatou-Singa F.S."/>
            <person name="Gouil Q."/>
            <person name="Baker L."/>
            <person name="Ritchie M.E."/>
            <person name="Jex A.R."/>
            <person name="Gazzola D."/>
            <person name="Li H."/>
            <person name="Toshio Fujiwara R."/>
            <person name="Zhan B."/>
            <person name="Aroian R.V."/>
            <person name="Pafco B."/>
            <person name="Schwarz E.M."/>
        </authorList>
    </citation>
    <scope>NUCLEOTIDE SEQUENCE [LARGE SCALE GENOMIC DNA]</scope>
    <source>
        <strain evidence="5 6">Aroian</strain>
        <tissue evidence="5">Whole animal</tissue>
    </source>
</reference>
<dbReference type="EMBL" id="JAVFWL010000003">
    <property type="protein sequence ID" value="KAK6745200.1"/>
    <property type="molecule type" value="Genomic_DNA"/>
</dbReference>
<keyword evidence="1" id="KW-0863">Zinc-finger</keyword>
<protein>
    <recommendedName>
        <fullName evidence="4">CCHC-type domain-containing protein</fullName>
    </recommendedName>
</protein>
<feature type="domain" description="CCHC-type" evidence="4">
    <location>
        <begin position="7"/>
        <end position="22"/>
    </location>
</feature>
<feature type="compositionally biased region" description="Polar residues" evidence="2">
    <location>
        <begin position="854"/>
        <end position="867"/>
    </location>
</feature>
<dbReference type="SMART" id="SM00343">
    <property type="entry name" value="ZnF_C2HC"/>
    <property type="match status" value="2"/>
</dbReference>
<keyword evidence="1" id="KW-0479">Metal-binding</keyword>
<evidence type="ECO:0000313" key="5">
    <source>
        <dbReference type="EMBL" id="KAK6745200.1"/>
    </source>
</evidence>
<dbReference type="Pfam" id="PF07245">
    <property type="entry name" value="Phlebovirus_G2"/>
    <property type="match status" value="1"/>
</dbReference>
<sequence length="1074" mass="119500">MKTKKLCHNCGANDHIATKCPRGSCRVCGTTGHHTSICKKFFDSHSPSRLPPPVKLPEKQSQPTKPTTRASATPAKVNLVNFEPTLNAKPQPNTVLHVNDNTEVMILAGQAQVLNPESAMLEPIYVMLDTGAVRSFISNELAKRLQLKDVHSKRLTISTFGSNAPLLKTCGITALQMWDANGAPHTFTVTRIDKVTESLQHNRLCIEDKRFLCDNDLQLSINPLARDIQLAPPHRSNINSGAHRKIREVVVRLPSQRLVKRPVNLLVSLELDDKGSSTEEISKKLKSEEQTSTEPSHQRDQSDRDTPVLRTAQQPNNRYDLRPRQKINYTKKKEDTEPIARINKIMEASTLLQVSLMLSLGVTILASKSEVIKETIRSIQCVPGGVHLISPDRIPYEVCAENYCVQFDNPRVDENISFPPDIIFRYLGIRCIIEHLVQWKFGEKLNTIETLCHPSSLCQAITYSFCPANIFNPERWPISAILGTATLLYFLITGCYVLLYVPLVIGKPIRMVAHILFGFCSTTAGSDDVKLPTKVDRDSTAEIIAISLIAIIPAAKQCQLINIVTDRSTICTNNGFGPCQIELSEVFKINPFKREACLKITRNDTSIHEAEVQCEQASFTIPCNTTGALSELRFSISRARVNFVCSVSCGQVVTSVEIAGILTFTASAQGLVQQWIQENSTILASENYTSTFARLSRIREIKDIEEAIASVMSQIHRQIKLANALDAEWKQHGIQSTCSASGGGEQILPINRFLGTACVTKEKLLGITQQYVLLKAMLRIKSEGLYLSPLLNLKGENIQRKAGRTLHTLDIDIRDMECELALAEKMYDNERGSLAEVTDQLTRIEQPIRNMTPQAVLSSSSQPSIGQTAEKDASRGNEENMTGVHDLDHYHSAIEAAEVDDKEIDDRYLELLFAETAMEQSADAIPSLVRPDRRKQRKPCQQRRAQVSIACKSDEGEITAEINCGHQFQVAICTPSGHINKVFLNFNSSRIREHCTIFCWGGTVSFVEENAIVEEAEFSEIVGELSYFSDGVLLKQQGITNLLTDNHFSLPSAEKNCGNVSYIVYIDCFTSPLI</sequence>
<keyword evidence="3" id="KW-0472">Membrane</keyword>
<feature type="region of interest" description="Disordered" evidence="2">
    <location>
        <begin position="277"/>
        <end position="324"/>
    </location>
</feature>
<feature type="compositionally biased region" description="Basic and acidic residues" evidence="2">
    <location>
        <begin position="869"/>
        <end position="878"/>
    </location>
</feature>
<feature type="region of interest" description="Disordered" evidence="2">
    <location>
        <begin position="45"/>
        <end position="74"/>
    </location>
</feature>
<accession>A0ABR1D5Q7</accession>
<keyword evidence="3" id="KW-1133">Transmembrane helix</keyword>
<dbReference type="InterPro" id="IPR008737">
    <property type="entry name" value="DUF1758"/>
</dbReference>
<dbReference type="Gene3D" id="2.40.70.10">
    <property type="entry name" value="Acid Proteases"/>
    <property type="match status" value="1"/>
</dbReference>
<dbReference type="InterPro" id="IPR009878">
    <property type="entry name" value="Phlebovirus_G2_fusion"/>
</dbReference>
<keyword evidence="1" id="KW-0862">Zinc</keyword>
<keyword evidence="6" id="KW-1185">Reference proteome</keyword>
<evidence type="ECO:0000259" key="4">
    <source>
        <dbReference type="PROSITE" id="PS50158"/>
    </source>
</evidence>
<name>A0ABR1D5Q7_NECAM</name>
<evidence type="ECO:0000313" key="6">
    <source>
        <dbReference type="Proteomes" id="UP001303046"/>
    </source>
</evidence>
<feature type="transmembrane region" description="Helical" evidence="3">
    <location>
        <begin position="476"/>
        <end position="501"/>
    </location>
</feature>
<dbReference type="Gene3D" id="2.60.40.3770">
    <property type="match status" value="2"/>
</dbReference>
<feature type="compositionally biased region" description="Basic and acidic residues" evidence="2">
    <location>
        <begin position="277"/>
        <end position="289"/>
    </location>
</feature>
<evidence type="ECO:0000256" key="2">
    <source>
        <dbReference type="SAM" id="MobiDB-lite"/>
    </source>
</evidence>
<dbReference type="Pfam" id="PF05585">
    <property type="entry name" value="DUF1758"/>
    <property type="match status" value="1"/>
</dbReference>
<keyword evidence="3" id="KW-0812">Transmembrane</keyword>
<dbReference type="PROSITE" id="PS50158">
    <property type="entry name" value="ZF_CCHC"/>
    <property type="match status" value="1"/>
</dbReference>
<dbReference type="InterPro" id="IPR001878">
    <property type="entry name" value="Znf_CCHC"/>
</dbReference>
<dbReference type="Proteomes" id="UP001303046">
    <property type="component" value="Unassembled WGS sequence"/>
</dbReference>
<feature type="compositionally biased region" description="Basic and acidic residues" evidence="2">
    <location>
        <begin position="296"/>
        <end position="307"/>
    </location>
</feature>
<gene>
    <name evidence="5" type="primary">Necator_chrIII.g12503</name>
    <name evidence="5" type="ORF">RB195_011737</name>
</gene>
<feature type="region of interest" description="Disordered" evidence="2">
    <location>
        <begin position="854"/>
        <end position="887"/>
    </location>
</feature>
<evidence type="ECO:0000256" key="1">
    <source>
        <dbReference type="PROSITE-ProRule" id="PRU00047"/>
    </source>
</evidence>
<proteinExistence type="predicted"/>